<dbReference type="PROSITE" id="PS00126">
    <property type="entry name" value="PDEASE_I_1"/>
    <property type="match status" value="1"/>
</dbReference>
<name>A0A4C1ZAR8_EUMVA</name>
<proteinExistence type="predicted"/>
<feature type="region of interest" description="Disordered" evidence="1">
    <location>
        <begin position="221"/>
        <end position="246"/>
    </location>
</feature>
<evidence type="ECO:0000313" key="2">
    <source>
        <dbReference type="EMBL" id="GBP85666.1"/>
    </source>
</evidence>
<keyword evidence="3" id="KW-1185">Reference proteome</keyword>
<organism evidence="2 3">
    <name type="scientific">Eumeta variegata</name>
    <name type="common">Bagworm moth</name>
    <name type="synonym">Eumeta japonica</name>
    <dbReference type="NCBI Taxonomy" id="151549"/>
    <lineage>
        <taxon>Eukaryota</taxon>
        <taxon>Metazoa</taxon>
        <taxon>Ecdysozoa</taxon>
        <taxon>Arthropoda</taxon>
        <taxon>Hexapoda</taxon>
        <taxon>Insecta</taxon>
        <taxon>Pterygota</taxon>
        <taxon>Neoptera</taxon>
        <taxon>Endopterygota</taxon>
        <taxon>Lepidoptera</taxon>
        <taxon>Glossata</taxon>
        <taxon>Ditrysia</taxon>
        <taxon>Tineoidea</taxon>
        <taxon>Psychidae</taxon>
        <taxon>Oiketicinae</taxon>
        <taxon>Eumeta</taxon>
    </lineage>
</organism>
<gene>
    <name evidence="2" type="ORF">EVAR_99788_1</name>
</gene>
<sequence length="341" mass="39051">MHLQSLSDRAMYQCSPSDKGVCDDLGDEGTATADRRVPKLFNSCVVFCPHFLRGASPPPNTRKLRARSGCEASVVVRSYVTLLAKLFRKLSKPYGLPLVQIFDRIRLRNKISCSKRVAYRPRLQRTRHTRTRIFHDTFAVRARCDLCQGPPPRKRTASLPPPSSGTAQNKCLLIECLYTINTTRVKLSECNGCAVAHNLADAGLDRTLLCKTLRRNRSTSALTGTGRRLRRRTRQPRDFSYSSATRVRGPPDRLFVRFRTVRVRNRRRRRRSSGDVGLLHRKRSGFDTRSEKICKTPDVNQRVFMPNITQVKDLIRYLCMALDMSRWHDVSHPGLRNLFVV</sequence>
<accession>A0A4C1ZAR8</accession>
<evidence type="ECO:0000313" key="3">
    <source>
        <dbReference type="Proteomes" id="UP000299102"/>
    </source>
</evidence>
<dbReference type="EMBL" id="BGZK01001752">
    <property type="protein sequence ID" value="GBP85666.1"/>
    <property type="molecule type" value="Genomic_DNA"/>
</dbReference>
<protein>
    <submittedName>
        <fullName evidence="2">Uncharacterized protein</fullName>
    </submittedName>
</protein>
<evidence type="ECO:0000256" key="1">
    <source>
        <dbReference type="SAM" id="MobiDB-lite"/>
    </source>
</evidence>
<dbReference type="InterPro" id="IPR023174">
    <property type="entry name" value="PDEase_CS"/>
</dbReference>
<dbReference type="Proteomes" id="UP000299102">
    <property type="component" value="Unassembled WGS sequence"/>
</dbReference>
<dbReference type="GO" id="GO:0008081">
    <property type="term" value="F:phosphoric diester hydrolase activity"/>
    <property type="evidence" value="ECO:0007669"/>
    <property type="project" value="InterPro"/>
</dbReference>
<dbReference type="AlphaFoldDB" id="A0A4C1ZAR8"/>
<reference evidence="2 3" key="1">
    <citation type="journal article" date="2019" name="Commun. Biol.">
        <title>The bagworm genome reveals a unique fibroin gene that provides high tensile strength.</title>
        <authorList>
            <person name="Kono N."/>
            <person name="Nakamura H."/>
            <person name="Ohtoshi R."/>
            <person name="Tomita M."/>
            <person name="Numata K."/>
            <person name="Arakawa K."/>
        </authorList>
    </citation>
    <scope>NUCLEOTIDE SEQUENCE [LARGE SCALE GENOMIC DNA]</scope>
</reference>
<comment type="caution">
    <text evidence="2">The sequence shown here is derived from an EMBL/GenBank/DDBJ whole genome shotgun (WGS) entry which is preliminary data.</text>
</comment>